<dbReference type="InterPro" id="IPR023298">
    <property type="entry name" value="ATPase_P-typ_TM_dom_sf"/>
</dbReference>
<dbReference type="NCBIfam" id="TIGR01494">
    <property type="entry name" value="ATPase_P-type"/>
    <property type="match status" value="1"/>
</dbReference>
<keyword evidence="13" id="KW-0378">Hydrolase</keyword>
<evidence type="ECO:0000256" key="11">
    <source>
        <dbReference type="RuleBase" id="RU362081"/>
    </source>
</evidence>
<dbReference type="SMART" id="SM00746">
    <property type="entry name" value="TRASH"/>
    <property type="match status" value="1"/>
</dbReference>
<evidence type="ECO:0000256" key="2">
    <source>
        <dbReference type="ARBA" id="ARBA00006024"/>
    </source>
</evidence>
<comment type="caution">
    <text evidence="13">The sequence shown here is derived from an EMBL/GenBank/DDBJ whole genome shotgun (WGS) entry which is preliminary data.</text>
</comment>
<dbReference type="InterPro" id="IPR059000">
    <property type="entry name" value="ATPase_P-type_domA"/>
</dbReference>
<dbReference type="SFLD" id="SFLDG00002">
    <property type="entry name" value="C1.7:_P-type_atpase_like"/>
    <property type="match status" value="1"/>
</dbReference>
<comment type="subcellular location">
    <subcellularLocation>
        <location evidence="1">Cell membrane</location>
        <topology evidence="1">Multi-pass membrane protein</topology>
    </subcellularLocation>
</comment>
<keyword evidence="10 11" id="KW-0472">Membrane</keyword>
<keyword evidence="3 11" id="KW-1003">Cell membrane</keyword>
<feature type="transmembrane region" description="Helical" evidence="11">
    <location>
        <begin position="768"/>
        <end position="790"/>
    </location>
</feature>
<dbReference type="SUPFAM" id="SSF81665">
    <property type="entry name" value="Calcium ATPase, transmembrane domain M"/>
    <property type="match status" value="1"/>
</dbReference>
<dbReference type="STRING" id="86105.NF27_JR00030"/>
<evidence type="ECO:0000256" key="10">
    <source>
        <dbReference type="ARBA" id="ARBA00023136"/>
    </source>
</evidence>
<reference evidence="13 14" key="1">
    <citation type="submission" date="2014-11" db="EMBL/GenBank/DDBJ databases">
        <title>A Rickettsiales Symbiont of Amoebae With Ancient Features.</title>
        <authorList>
            <person name="Schulz F."/>
            <person name="Martijn J."/>
            <person name="Wascher F."/>
            <person name="Kostanjsek R."/>
            <person name="Ettema T.J."/>
            <person name="Horn M."/>
        </authorList>
    </citation>
    <scope>NUCLEOTIDE SEQUENCE [LARGE SCALE GENOMIC DNA]</scope>
    <source>
        <strain evidence="13 14">UWC36</strain>
    </source>
</reference>
<keyword evidence="7 11" id="KW-0067">ATP-binding</keyword>
<dbReference type="PRINTS" id="PR00943">
    <property type="entry name" value="CUATPASE"/>
</dbReference>
<dbReference type="Gene3D" id="3.40.50.1000">
    <property type="entry name" value="HAD superfamily/HAD-like"/>
    <property type="match status" value="1"/>
</dbReference>
<evidence type="ECO:0000256" key="6">
    <source>
        <dbReference type="ARBA" id="ARBA00022741"/>
    </source>
</evidence>
<evidence type="ECO:0000256" key="5">
    <source>
        <dbReference type="ARBA" id="ARBA00022723"/>
    </source>
</evidence>
<dbReference type="GO" id="GO:0005507">
    <property type="term" value="F:copper ion binding"/>
    <property type="evidence" value="ECO:0007669"/>
    <property type="project" value="TreeGrafter"/>
</dbReference>
<feature type="domain" description="TRASH" evidence="12">
    <location>
        <begin position="29"/>
        <end position="67"/>
    </location>
</feature>
<dbReference type="PANTHER" id="PTHR43520">
    <property type="entry name" value="ATP7, ISOFORM B"/>
    <property type="match status" value="1"/>
</dbReference>
<dbReference type="NCBIfam" id="TIGR01511">
    <property type="entry name" value="ATPase-IB1_Cu"/>
    <property type="match status" value="1"/>
</dbReference>
<dbReference type="FunFam" id="2.70.150.10:FF:000020">
    <property type="entry name" value="Copper-exporting P-type ATPase A"/>
    <property type="match status" value="1"/>
</dbReference>
<dbReference type="InterPro" id="IPR018303">
    <property type="entry name" value="ATPase_P-typ_P_site"/>
</dbReference>
<feature type="transmembrane region" description="Helical" evidence="11">
    <location>
        <begin position="138"/>
        <end position="156"/>
    </location>
</feature>
<feature type="transmembrane region" description="Helical" evidence="11">
    <location>
        <begin position="206"/>
        <end position="233"/>
    </location>
</feature>
<feature type="transmembrane region" description="Helical" evidence="11">
    <location>
        <begin position="394"/>
        <end position="420"/>
    </location>
</feature>
<dbReference type="Pfam" id="PF04945">
    <property type="entry name" value="YHS"/>
    <property type="match status" value="1"/>
</dbReference>
<dbReference type="GO" id="GO:0005886">
    <property type="term" value="C:plasma membrane"/>
    <property type="evidence" value="ECO:0007669"/>
    <property type="project" value="UniProtKB-SubCell"/>
</dbReference>
<dbReference type="InterPro" id="IPR044492">
    <property type="entry name" value="P_typ_ATPase_HD_dom"/>
</dbReference>
<dbReference type="GO" id="GO:0055070">
    <property type="term" value="P:copper ion homeostasis"/>
    <property type="evidence" value="ECO:0007669"/>
    <property type="project" value="TreeGrafter"/>
</dbReference>
<evidence type="ECO:0000313" key="14">
    <source>
        <dbReference type="Proteomes" id="UP000031258"/>
    </source>
</evidence>
<keyword evidence="4 11" id="KW-0812">Transmembrane</keyword>
<dbReference type="Proteomes" id="UP000031258">
    <property type="component" value="Unassembled WGS sequence"/>
</dbReference>
<dbReference type="SFLD" id="SFLDF00027">
    <property type="entry name" value="p-type_atpase"/>
    <property type="match status" value="1"/>
</dbReference>
<dbReference type="SUPFAM" id="SSF81653">
    <property type="entry name" value="Calcium ATPase, transduction domain A"/>
    <property type="match status" value="1"/>
</dbReference>
<sequence length="799" mass="86348">MINLSYVTIIVLTIFLRGRMIAENVEVKDLVCGMKVVPSNTMFNYNFKGTIYYFCSKLCLEKFQANTSNYIETENHSCCHTHKKDITEVVKGAIYTCPMHPEVKKAGPGICNICGMALEPENLYSAEEDNSELNDMSLRFKVAVILSLPLLILNMGGHFFKSELLHWLINSSHFNWFQLLLATPVVLWSGFPFFQRAWLSIRTCNLNMFTLIGLGIGVAYVYSTLITIVPSIITSWVGSNKAIDVYFEPAAIITALVLLGQILELKARSYTSKVIRQLFELAPETAIIINSDGTEQEVAIAYIHTGDILKVKPGSKIPVDGIIVEGNSTIDQSMVTGEAIPLEKGIGDPIIGGTINGTGSFTMRAEKVGKDTMLAQIVDMVSKAQRSRAPVQRLVDLVAAYFVPVVIIIAMITALSWYIFGPEPEIGYALLTSIAVLIIACPCALGLATPMSIMVGTGVGAREGILIKDAEALETLEKVDTLVVDKTGTLTEGKPRLMNLLPIGNSLDHIELLTFAASLENGSEHPLAESIVKAAQAEGVILKPYSNFSSITGKGVTGLIEKHNIALGNKELMYSLNINTSIADTEVQNYLQQGHTVMYLSIDNQLMGIITVADAIKPTTKAAIQALQQTGVEVIMLTGDNHITASAIAKEIGINTIKANVLPDDKYNFISELQKQGHKVAMAGDGINDAPALIQADVGIAMGTGTDIAIESAGVTLMSGELNGIAKAISLSRITMRNIRQNLFLAFIYNTLLIPVAAGAFYPVFGWLLNPVVAGAAMALSSVSVILNSIRISKIKLSN</sequence>
<dbReference type="InterPro" id="IPR036412">
    <property type="entry name" value="HAD-like_sf"/>
</dbReference>
<dbReference type="GO" id="GO:0005524">
    <property type="term" value="F:ATP binding"/>
    <property type="evidence" value="ECO:0007669"/>
    <property type="project" value="UniProtKB-UniRule"/>
</dbReference>
<dbReference type="SUPFAM" id="SSF56784">
    <property type="entry name" value="HAD-like"/>
    <property type="match status" value="1"/>
</dbReference>
<protein>
    <submittedName>
        <fullName evidence="13">Silver exporting P-type ATPase</fullName>
        <ecNumber evidence="13">3.6.3.53</ecNumber>
    </submittedName>
</protein>
<dbReference type="EC" id="3.6.3.53" evidence="13"/>
<dbReference type="PATRIC" id="fig|86105.3.peg.2045"/>
<evidence type="ECO:0000256" key="9">
    <source>
        <dbReference type="ARBA" id="ARBA00022989"/>
    </source>
</evidence>
<keyword evidence="6 11" id="KW-0547">Nucleotide-binding</keyword>
<dbReference type="GO" id="GO:0060003">
    <property type="term" value="P:copper ion export"/>
    <property type="evidence" value="ECO:0007669"/>
    <property type="project" value="UniProtKB-ARBA"/>
</dbReference>
<dbReference type="Pfam" id="PF00702">
    <property type="entry name" value="Hydrolase"/>
    <property type="match status" value="1"/>
</dbReference>
<keyword evidence="8" id="KW-1278">Translocase</keyword>
<gene>
    <name evidence="13" type="primary">silP_2</name>
    <name evidence="13" type="ORF">NF27_JR00030</name>
</gene>
<dbReference type="InterPro" id="IPR023299">
    <property type="entry name" value="ATPase_P-typ_cyto_dom_N"/>
</dbReference>
<organism evidence="13 14">
    <name type="scientific">Candidatus Jidaibacter acanthamoebae</name>
    <dbReference type="NCBI Taxonomy" id="86105"/>
    <lineage>
        <taxon>Bacteria</taxon>
        <taxon>Pseudomonadati</taxon>
        <taxon>Pseudomonadota</taxon>
        <taxon>Alphaproteobacteria</taxon>
        <taxon>Rickettsiales</taxon>
        <taxon>Candidatus Midichloriaceae</taxon>
        <taxon>Candidatus Jidaibacter</taxon>
    </lineage>
</organism>
<dbReference type="AlphaFoldDB" id="A0A0C1QVQ0"/>
<dbReference type="PRINTS" id="PR00119">
    <property type="entry name" value="CATATPASE"/>
</dbReference>
<dbReference type="Gene3D" id="2.70.150.10">
    <property type="entry name" value="Calcium-transporting ATPase, cytoplasmic transduction domain A"/>
    <property type="match status" value="1"/>
</dbReference>
<dbReference type="SFLD" id="SFLDS00003">
    <property type="entry name" value="Haloacid_Dehalogenase"/>
    <property type="match status" value="1"/>
</dbReference>
<accession>A0A0C1QVQ0</accession>
<dbReference type="InterPro" id="IPR011017">
    <property type="entry name" value="TRASH_dom"/>
</dbReference>
<dbReference type="Pfam" id="PF00122">
    <property type="entry name" value="E1-E2_ATPase"/>
    <property type="match status" value="1"/>
</dbReference>
<dbReference type="GO" id="GO:0043682">
    <property type="term" value="F:P-type divalent copper transporter activity"/>
    <property type="evidence" value="ECO:0007669"/>
    <property type="project" value="TreeGrafter"/>
</dbReference>
<dbReference type="PROSITE" id="PS00154">
    <property type="entry name" value="ATPASE_E1_E2"/>
    <property type="match status" value="1"/>
</dbReference>
<keyword evidence="5 11" id="KW-0479">Metal-binding</keyword>
<evidence type="ECO:0000259" key="12">
    <source>
        <dbReference type="SMART" id="SM00746"/>
    </source>
</evidence>
<dbReference type="Gene3D" id="3.40.1110.10">
    <property type="entry name" value="Calcium-transporting ATPase, cytoplasmic domain N"/>
    <property type="match status" value="1"/>
</dbReference>
<feature type="transmembrane region" description="Helical" evidence="11">
    <location>
        <begin position="245"/>
        <end position="263"/>
    </location>
</feature>
<feature type="transmembrane region" description="Helical" evidence="11">
    <location>
        <begin position="426"/>
        <end position="448"/>
    </location>
</feature>
<dbReference type="InterPro" id="IPR001757">
    <property type="entry name" value="P_typ_ATPase"/>
</dbReference>
<dbReference type="EMBL" id="JSWE01000234">
    <property type="protein sequence ID" value="KIE04080.1"/>
    <property type="molecule type" value="Genomic_DNA"/>
</dbReference>
<dbReference type="GO" id="GO:0016887">
    <property type="term" value="F:ATP hydrolysis activity"/>
    <property type="evidence" value="ECO:0007669"/>
    <property type="project" value="InterPro"/>
</dbReference>
<dbReference type="Pfam" id="PF19335">
    <property type="entry name" value="HMBD"/>
    <property type="match status" value="1"/>
</dbReference>
<evidence type="ECO:0000256" key="7">
    <source>
        <dbReference type="ARBA" id="ARBA00022840"/>
    </source>
</evidence>
<evidence type="ECO:0000256" key="4">
    <source>
        <dbReference type="ARBA" id="ARBA00022692"/>
    </source>
</evidence>
<evidence type="ECO:0000256" key="3">
    <source>
        <dbReference type="ARBA" id="ARBA00022475"/>
    </source>
</evidence>
<dbReference type="NCBIfam" id="TIGR01525">
    <property type="entry name" value="ATPase-IB_hvy"/>
    <property type="match status" value="1"/>
</dbReference>
<feature type="transmembrane region" description="Helical" evidence="11">
    <location>
        <begin position="743"/>
        <end position="762"/>
    </location>
</feature>
<evidence type="ECO:0000313" key="13">
    <source>
        <dbReference type="EMBL" id="KIE04080.1"/>
    </source>
</evidence>
<dbReference type="InterPro" id="IPR008250">
    <property type="entry name" value="ATPase_P-typ_transduc_dom_A_sf"/>
</dbReference>
<dbReference type="InterPro" id="IPR023214">
    <property type="entry name" value="HAD_sf"/>
</dbReference>
<dbReference type="CDD" id="cd02094">
    <property type="entry name" value="P-type_ATPase_Cu-like"/>
    <property type="match status" value="1"/>
</dbReference>
<proteinExistence type="inferred from homology"/>
<keyword evidence="9 11" id="KW-1133">Transmembrane helix</keyword>
<dbReference type="PANTHER" id="PTHR43520:SF8">
    <property type="entry name" value="P-TYPE CU(+) TRANSPORTER"/>
    <property type="match status" value="1"/>
</dbReference>
<dbReference type="InterPro" id="IPR007029">
    <property type="entry name" value="YHS_dom"/>
</dbReference>
<comment type="similarity">
    <text evidence="2 11">Belongs to the cation transport ATPase (P-type) (TC 3.A.3) family. Type IB subfamily.</text>
</comment>
<dbReference type="InterPro" id="IPR027256">
    <property type="entry name" value="P-typ_ATPase_IB"/>
</dbReference>
<evidence type="ECO:0000256" key="8">
    <source>
        <dbReference type="ARBA" id="ARBA00022967"/>
    </source>
</evidence>
<dbReference type="InterPro" id="IPR045800">
    <property type="entry name" value="HMBD"/>
</dbReference>
<keyword evidence="14" id="KW-1185">Reference proteome</keyword>
<feature type="transmembrane region" description="Helical" evidence="11">
    <location>
        <begin position="176"/>
        <end position="194"/>
    </location>
</feature>
<name>A0A0C1QVQ0_9RICK</name>
<evidence type="ECO:0000256" key="1">
    <source>
        <dbReference type="ARBA" id="ARBA00004651"/>
    </source>
</evidence>